<evidence type="ECO:0000313" key="6">
    <source>
        <dbReference type="Proteomes" id="UP000463700"/>
    </source>
</evidence>
<dbReference type="InterPro" id="IPR001633">
    <property type="entry name" value="EAL_dom"/>
</dbReference>
<feature type="domain" description="EAL" evidence="3">
    <location>
        <begin position="959"/>
        <end position="1214"/>
    </location>
</feature>
<dbReference type="InterPro" id="IPR000700">
    <property type="entry name" value="PAS-assoc_C"/>
</dbReference>
<dbReference type="Pfam" id="PF13426">
    <property type="entry name" value="PAS_9"/>
    <property type="match status" value="1"/>
</dbReference>
<feature type="domain" description="PAC" evidence="2">
    <location>
        <begin position="471"/>
        <end position="523"/>
    </location>
</feature>
<feature type="domain" description="PAC" evidence="2">
    <location>
        <begin position="731"/>
        <end position="783"/>
    </location>
</feature>
<dbReference type="Pfam" id="PF08448">
    <property type="entry name" value="PAS_4"/>
    <property type="match status" value="2"/>
</dbReference>
<dbReference type="CDD" id="cd00130">
    <property type="entry name" value="PAS"/>
    <property type="match status" value="3"/>
</dbReference>
<dbReference type="SUPFAM" id="SSF55785">
    <property type="entry name" value="PYP-like sensor domain (PAS domain)"/>
    <property type="match status" value="4"/>
</dbReference>
<dbReference type="NCBIfam" id="TIGR00229">
    <property type="entry name" value="sensory_box"/>
    <property type="match status" value="3"/>
</dbReference>
<dbReference type="InterPro" id="IPR052155">
    <property type="entry name" value="Biofilm_reg_signaling"/>
</dbReference>
<dbReference type="SMART" id="SM00091">
    <property type="entry name" value="PAS"/>
    <property type="match status" value="4"/>
</dbReference>
<dbReference type="SMART" id="SM00052">
    <property type="entry name" value="EAL"/>
    <property type="match status" value="1"/>
</dbReference>
<dbReference type="FunFam" id="3.30.70.270:FF:000001">
    <property type="entry name" value="Diguanylate cyclase domain protein"/>
    <property type="match status" value="1"/>
</dbReference>
<proteinExistence type="predicted"/>
<dbReference type="PANTHER" id="PTHR44757">
    <property type="entry name" value="DIGUANYLATE CYCLASE DGCP"/>
    <property type="match status" value="1"/>
</dbReference>
<dbReference type="SMART" id="SM00065">
    <property type="entry name" value="GAF"/>
    <property type="match status" value="1"/>
</dbReference>
<dbReference type="InterPro" id="IPR003018">
    <property type="entry name" value="GAF"/>
</dbReference>
<dbReference type="PROSITE" id="PS50887">
    <property type="entry name" value="GGDEF"/>
    <property type="match status" value="1"/>
</dbReference>
<dbReference type="PROSITE" id="PS50113">
    <property type="entry name" value="PAC"/>
    <property type="match status" value="3"/>
</dbReference>
<evidence type="ECO:0000259" key="4">
    <source>
        <dbReference type="PROSITE" id="PS50887"/>
    </source>
</evidence>
<dbReference type="InterPro" id="IPR000014">
    <property type="entry name" value="PAS"/>
</dbReference>
<dbReference type="PROSITE" id="PS50883">
    <property type="entry name" value="EAL"/>
    <property type="match status" value="1"/>
</dbReference>
<dbReference type="SUPFAM" id="SSF55781">
    <property type="entry name" value="GAF domain-like"/>
    <property type="match status" value="1"/>
</dbReference>
<dbReference type="InterPro" id="IPR029016">
    <property type="entry name" value="GAF-like_dom_sf"/>
</dbReference>
<sequence>MRKAKVHDPLFGPLCGHAGPGMRIARLPSESRRLRSPARRRQPAVIASMTDSPCRADLWSLSGPSVKICSGNGKNKRTAYAVDTFRIQSCNLPGNPDMTSHRLPEYRPAHRGDANNSAIVSGTITSVFEEVARLAATICEVPIAAVTLPDPDSSWLHSDVGLSAEEWTAAEAAFCLLVAGDHQAVEVVDAADDPRVAQNPFIFGTLEIRFYANTPILLPMGQCIGVLSVAACEPQRLTRMQRAALDSLAHIVSTCLLNPTAGALADAPFGKGFNLNTAPEPKTDLVVLASSSGEIGYVSDASARYMDGSSSRLAGANLLDTVADEDRASVAAALRDVVTRRSGATLVARMSTINNVERWVRWNYRPVTDIDGRIVAIHAVGRDVSERRRAEQALIESERRYRELYERTPAMLHSIDVQGRLISVSDLWLRTLGYDRVEVLGRPSSDFLTPASREYARQVVLPEFFRTGHCRNVEYEMVRKDGEVIDVLLSAFLERQSDGVPWRSMAVIEDITERRKVEATLLESERRYRALFEHMQVGFVLLDIVSDATAKVVDFRFVAANPAIARTSHIPSDLMIGRKVSEVFAGLADLEWDWLGTLTGVVLTGEPVARQDIPTAGDGWFDMVAYRPGPNQCAVLVLETTERKRMQATLAEQHEFLQITLHSIGDGVVTTDPHGRVTYLNPVAERLTGWLIAQARGLPLDDVFDARNESTRIHAPNPVTQCLSENRVVGNTDNTVLISRSGAEHAIKDSAAPIVSAIGEVLGVVLVFHDVTEERRLTKEMSYRATHDALTGLLNRAEFETQLNRVLIHAREAGSKHAMLYIDLDQFKVVNDTFGHIAGDQLLRQVTEQVGQCIRATDTLARLGGDEFGVILEQCDTEQARRVASQICERLDEFRFAYNERRFHIGASIGLVPIDDRWPTTAAVLQAADNACYAAKDAGRNRVHSWFDADQAVIARHGEMQWVTRLEQALDEDRFELYAQRIRALGQQENHLRCELLLRLRESDGTLVLPDVFLSAAERFHMASRIDRWVVKYVFAWMTHHRDQLDHVDSIAVNLSGQSIGDHAFHRYVRDLADSFQFDTHKLCFEVTETAAITNLSVATEFVQSLRLRGMHFALDDFGSGASSFGYLKALPVDYLKIDGQFITNLEHDPIDQAMVRCICDVAKAVGKQTIAEFVETAAVAALLRDMGADYIQGYFVHVPAPMEEVLLRGVDTRS</sequence>
<feature type="domain" description="PAS" evidence="1">
    <location>
        <begin position="653"/>
        <end position="690"/>
    </location>
</feature>
<dbReference type="Gene3D" id="3.30.450.40">
    <property type="match status" value="1"/>
</dbReference>
<dbReference type="Gene3D" id="3.20.20.450">
    <property type="entry name" value="EAL domain"/>
    <property type="match status" value="1"/>
</dbReference>
<evidence type="ECO:0000259" key="2">
    <source>
        <dbReference type="PROSITE" id="PS50113"/>
    </source>
</evidence>
<dbReference type="SMART" id="SM00086">
    <property type="entry name" value="PAC"/>
    <property type="match status" value="3"/>
</dbReference>
<dbReference type="Gene3D" id="3.30.450.20">
    <property type="entry name" value="PAS domain"/>
    <property type="match status" value="4"/>
</dbReference>
<dbReference type="CDD" id="cd01948">
    <property type="entry name" value="EAL"/>
    <property type="match status" value="1"/>
</dbReference>
<reference evidence="5 6" key="1">
    <citation type="journal article" date="2020" name="Int. J. Syst. Evol. Microbiol.">
        <title>Paraburkholderia madseniana sp. nov., a phenolic acid-degrading bacterium isolated from acidic forest soil.</title>
        <authorList>
            <person name="Wilhelm R.C."/>
            <person name="Murphy S.J.L."/>
            <person name="Feriancek N.M."/>
            <person name="Karasz D.C."/>
            <person name="DeRito C.M."/>
            <person name="Newman J.D."/>
            <person name="Buckley D.H."/>
        </authorList>
    </citation>
    <scope>NUCLEOTIDE SEQUENCE [LARGE SCALE GENOMIC DNA]</scope>
    <source>
        <strain evidence="5 6">RP11</strain>
    </source>
</reference>
<dbReference type="SUPFAM" id="SSF141868">
    <property type="entry name" value="EAL domain-like"/>
    <property type="match status" value="1"/>
</dbReference>
<dbReference type="Gene3D" id="3.30.70.270">
    <property type="match status" value="1"/>
</dbReference>
<organism evidence="5 6">
    <name type="scientific">Paraburkholderia madseniana</name>
    <dbReference type="NCBI Taxonomy" id="2599607"/>
    <lineage>
        <taxon>Bacteria</taxon>
        <taxon>Pseudomonadati</taxon>
        <taxon>Pseudomonadota</taxon>
        <taxon>Betaproteobacteria</taxon>
        <taxon>Burkholderiales</taxon>
        <taxon>Burkholderiaceae</taxon>
        <taxon>Paraburkholderia</taxon>
    </lineage>
</organism>
<dbReference type="PANTHER" id="PTHR44757:SF4">
    <property type="entry name" value="DIGUANYLATE CYCLASE DGCE-RELATED"/>
    <property type="match status" value="1"/>
</dbReference>
<comment type="caution">
    <text evidence="5">The sequence shown here is derived from an EMBL/GenBank/DDBJ whole genome shotgun (WGS) entry which is preliminary data.</text>
</comment>
<dbReference type="AlphaFoldDB" id="A0A6N6WEN5"/>
<dbReference type="InterPro" id="IPR035965">
    <property type="entry name" value="PAS-like_dom_sf"/>
</dbReference>
<accession>A0A6N6WEN5</accession>
<dbReference type="InterPro" id="IPR001610">
    <property type="entry name" value="PAC"/>
</dbReference>
<dbReference type="InterPro" id="IPR029787">
    <property type="entry name" value="Nucleotide_cyclase"/>
</dbReference>
<dbReference type="InterPro" id="IPR043128">
    <property type="entry name" value="Rev_trsase/Diguanyl_cyclase"/>
</dbReference>
<feature type="domain" description="PAC" evidence="2">
    <location>
        <begin position="344"/>
        <end position="396"/>
    </location>
</feature>
<dbReference type="InterPro" id="IPR013656">
    <property type="entry name" value="PAS_4"/>
</dbReference>
<dbReference type="Pfam" id="PF00990">
    <property type="entry name" value="GGDEF"/>
    <property type="match status" value="1"/>
</dbReference>
<dbReference type="Pfam" id="PF01590">
    <property type="entry name" value="GAF"/>
    <property type="match status" value="1"/>
</dbReference>
<dbReference type="Proteomes" id="UP000463700">
    <property type="component" value="Unassembled WGS sequence"/>
</dbReference>
<dbReference type="SUPFAM" id="SSF55073">
    <property type="entry name" value="Nucleotide cyclase"/>
    <property type="match status" value="1"/>
</dbReference>
<feature type="domain" description="GGDEF" evidence="4">
    <location>
        <begin position="815"/>
        <end position="948"/>
    </location>
</feature>
<feature type="domain" description="PAS" evidence="1">
    <location>
        <begin position="397"/>
        <end position="468"/>
    </location>
</feature>
<gene>
    <name evidence="5" type="ORF">FSO04_18160</name>
</gene>
<feature type="domain" description="PAS" evidence="1">
    <location>
        <begin position="280"/>
        <end position="341"/>
    </location>
</feature>
<evidence type="ECO:0000259" key="3">
    <source>
        <dbReference type="PROSITE" id="PS50883"/>
    </source>
</evidence>
<name>A0A6N6WEN5_9BURK</name>
<dbReference type="PROSITE" id="PS50112">
    <property type="entry name" value="PAS"/>
    <property type="match status" value="3"/>
</dbReference>
<dbReference type="NCBIfam" id="TIGR00254">
    <property type="entry name" value="GGDEF"/>
    <property type="match status" value="1"/>
</dbReference>
<dbReference type="GO" id="GO:0003824">
    <property type="term" value="F:catalytic activity"/>
    <property type="evidence" value="ECO:0007669"/>
    <property type="project" value="UniProtKB-ARBA"/>
</dbReference>
<dbReference type="OrthoDB" id="9813903at2"/>
<dbReference type="SMART" id="SM00267">
    <property type="entry name" value="GGDEF"/>
    <property type="match status" value="1"/>
</dbReference>
<protein>
    <submittedName>
        <fullName evidence="5">EAL domain-containing protein</fullName>
    </submittedName>
</protein>
<dbReference type="Pfam" id="PF00563">
    <property type="entry name" value="EAL"/>
    <property type="match status" value="1"/>
</dbReference>
<evidence type="ECO:0000259" key="1">
    <source>
        <dbReference type="PROSITE" id="PS50112"/>
    </source>
</evidence>
<dbReference type="InterPro" id="IPR035919">
    <property type="entry name" value="EAL_sf"/>
</dbReference>
<dbReference type="CDD" id="cd01949">
    <property type="entry name" value="GGDEF"/>
    <property type="match status" value="1"/>
</dbReference>
<dbReference type="EMBL" id="VOSW01000032">
    <property type="protein sequence ID" value="KAE8758459.1"/>
    <property type="molecule type" value="Genomic_DNA"/>
</dbReference>
<evidence type="ECO:0000313" key="5">
    <source>
        <dbReference type="EMBL" id="KAE8758459.1"/>
    </source>
</evidence>
<dbReference type="Pfam" id="PF13188">
    <property type="entry name" value="PAS_8"/>
    <property type="match status" value="1"/>
</dbReference>
<dbReference type="InterPro" id="IPR000160">
    <property type="entry name" value="GGDEF_dom"/>
</dbReference>